<evidence type="ECO:0000256" key="1">
    <source>
        <dbReference type="SAM" id="Phobius"/>
    </source>
</evidence>
<keyword evidence="3" id="KW-1185">Reference proteome</keyword>
<proteinExistence type="predicted"/>
<keyword evidence="1" id="KW-0472">Membrane</keyword>
<keyword evidence="1" id="KW-1133">Transmembrane helix</keyword>
<protein>
    <submittedName>
        <fullName evidence="2">Uncharacterized protein</fullName>
    </submittedName>
</protein>
<evidence type="ECO:0000313" key="3">
    <source>
        <dbReference type="Proteomes" id="UP000325315"/>
    </source>
</evidence>
<accession>A0A5B6WRU2</accession>
<evidence type="ECO:0000313" key="2">
    <source>
        <dbReference type="EMBL" id="KAA3484580.1"/>
    </source>
</evidence>
<dbReference type="OrthoDB" id="10576201at2759"/>
<dbReference type="Proteomes" id="UP000325315">
    <property type="component" value="Unassembled WGS sequence"/>
</dbReference>
<feature type="transmembrane region" description="Helical" evidence="1">
    <location>
        <begin position="218"/>
        <end position="242"/>
    </location>
</feature>
<reference evidence="2" key="1">
    <citation type="submission" date="2019-08" db="EMBL/GenBank/DDBJ databases">
        <authorList>
            <person name="Liu F."/>
        </authorList>
    </citation>
    <scope>NUCLEOTIDE SEQUENCE [LARGE SCALE GENOMIC DNA]</scope>
    <source>
        <strain evidence="2">PA1801</strain>
        <tissue evidence="2">Leaf</tissue>
    </source>
</reference>
<sequence>MENVNRTKNIAYFGPSFNLKEKYIGPSMEAPTSRIVAVWNIRNVVLIRFENSVLGDWVLKASSVLVNPVQKDTITNASNLGTSANKEGLSILGVNAHFNPTFNNPVESMVELNSVVLDPESYSIVIFKENELSKLAKSNSGVDSSGRGKGILVSRGRGSGVKGGNAYSGSSLERSYVIVWDVLRTLDIVRLLEMRVSGGKVNSIITSLGFQRSYRVEAIGFSGVFYNSLFSSSLFTVALIVVNEGGFGML</sequence>
<keyword evidence="1" id="KW-0812">Transmembrane</keyword>
<gene>
    <name evidence="2" type="ORF">EPI10_006655</name>
</gene>
<name>A0A5B6WRU2_9ROSI</name>
<organism evidence="2 3">
    <name type="scientific">Gossypium australe</name>
    <dbReference type="NCBI Taxonomy" id="47621"/>
    <lineage>
        <taxon>Eukaryota</taxon>
        <taxon>Viridiplantae</taxon>
        <taxon>Streptophyta</taxon>
        <taxon>Embryophyta</taxon>
        <taxon>Tracheophyta</taxon>
        <taxon>Spermatophyta</taxon>
        <taxon>Magnoliopsida</taxon>
        <taxon>eudicotyledons</taxon>
        <taxon>Gunneridae</taxon>
        <taxon>Pentapetalae</taxon>
        <taxon>rosids</taxon>
        <taxon>malvids</taxon>
        <taxon>Malvales</taxon>
        <taxon>Malvaceae</taxon>
        <taxon>Malvoideae</taxon>
        <taxon>Gossypium</taxon>
    </lineage>
</organism>
<comment type="caution">
    <text evidence="2">The sequence shown here is derived from an EMBL/GenBank/DDBJ whole genome shotgun (WGS) entry which is preliminary data.</text>
</comment>
<dbReference type="EMBL" id="SMMG02000002">
    <property type="protein sequence ID" value="KAA3484580.1"/>
    <property type="molecule type" value="Genomic_DNA"/>
</dbReference>
<dbReference type="AlphaFoldDB" id="A0A5B6WRU2"/>